<dbReference type="EMBL" id="VFML01000001">
    <property type="protein sequence ID" value="TQJ05350.1"/>
    <property type="molecule type" value="Genomic_DNA"/>
</dbReference>
<dbReference type="PRINTS" id="PR00800">
    <property type="entry name" value="YHDCRBOXLASE"/>
</dbReference>
<evidence type="ECO:0000256" key="5">
    <source>
        <dbReference type="ARBA" id="ARBA00023194"/>
    </source>
</evidence>
<dbReference type="Pfam" id="PF00282">
    <property type="entry name" value="Pyridoxal_deC"/>
    <property type="match status" value="1"/>
</dbReference>
<evidence type="ECO:0000313" key="10">
    <source>
        <dbReference type="Proteomes" id="UP000320876"/>
    </source>
</evidence>
<dbReference type="SUPFAM" id="SSF53383">
    <property type="entry name" value="PLP-dependent transferases"/>
    <property type="match status" value="1"/>
</dbReference>
<evidence type="ECO:0000256" key="8">
    <source>
        <dbReference type="RuleBase" id="RU000382"/>
    </source>
</evidence>
<dbReference type="GO" id="GO:0004058">
    <property type="term" value="F:aromatic-L-amino-acid decarboxylase activity"/>
    <property type="evidence" value="ECO:0007669"/>
    <property type="project" value="UniProtKB-ARBA"/>
</dbReference>
<evidence type="ECO:0000256" key="3">
    <source>
        <dbReference type="ARBA" id="ARBA00022793"/>
    </source>
</evidence>
<evidence type="ECO:0000313" key="9">
    <source>
        <dbReference type="EMBL" id="TQJ05350.1"/>
    </source>
</evidence>
<keyword evidence="3" id="KW-0210">Decarboxylase</keyword>
<keyword evidence="10" id="KW-1185">Reference proteome</keyword>
<dbReference type="Gene3D" id="1.20.1340.10">
    <property type="entry name" value="dopa decarboxylase, N-terminal domain"/>
    <property type="match status" value="1"/>
</dbReference>
<comment type="cofactor">
    <cofactor evidence="1 7 8">
        <name>pyridoxal 5'-phosphate</name>
        <dbReference type="ChEBI" id="CHEBI:597326"/>
    </cofactor>
</comment>
<feature type="modified residue" description="N6-(pyridoxal phosphate)lysine" evidence="7">
    <location>
        <position position="304"/>
    </location>
</feature>
<dbReference type="GO" id="GO:0019752">
    <property type="term" value="P:carboxylic acid metabolic process"/>
    <property type="evidence" value="ECO:0007669"/>
    <property type="project" value="InterPro"/>
</dbReference>
<dbReference type="Gene3D" id="3.90.1150.10">
    <property type="entry name" value="Aspartate Aminotransferase, domain 1"/>
    <property type="match status" value="1"/>
</dbReference>
<organism evidence="9 10">
    <name type="scientific">Amycolatopsis cihanbeyliensis</name>
    <dbReference type="NCBI Taxonomy" id="1128664"/>
    <lineage>
        <taxon>Bacteria</taxon>
        <taxon>Bacillati</taxon>
        <taxon>Actinomycetota</taxon>
        <taxon>Actinomycetes</taxon>
        <taxon>Pseudonocardiales</taxon>
        <taxon>Pseudonocardiaceae</taxon>
        <taxon>Amycolatopsis</taxon>
    </lineage>
</organism>
<sequence length="487" mass="52519">MSEHMTPEEFRAHGKRVVDWIADYLTRVESYPVRSPSRPGEVRAALPGHPPEHGEPFDAVLADLEHTILPGVTHWQHPSFFAYFPCSSSGPGILGDLLSAGLGVQGMVWATSPACTELETVVVDWLAELLGLPTGFRTDSAGGGVIQDSASSASLVALLAALHRASGGKIATEGITGRYTVYVSSQTHSSLEKAGRIVGIGSNNVRVVEADPDTLAMDPAQLRALIGADVAAGAVPAMVCATVGTTSTTAIDPVAALGEVCREYGAWLHVDAAYAGVAAVCPELRWINEGVHEYADSYVTNPHKWLLTNFDCTVLWLADREPMIDALAILPEYLRNSATESGEVIDYRDWQVPLGRRFRALKLWSVLRWYGAEGLRAHIRRGVALAAEFADLVRADADFALLEHHPLGLVCFRPRWPGLSDADAGAATMAVLERLNDSGELYLSHTKVRGEVWLRLAIGGPATERGHVLDALAAIRRFTRAVRDGRS</sequence>
<accession>A0A542DQG7</accession>
<name>A0A542DQG7_AMYCI</name>
<evidence type="ECO:0000256" key="6">
    <source>
        <dbReference type="ARBA" id="ARBA00023239"/>
    </source>
</evidence>
<evidence type="ECO:0000256" key="4">
    <source>
        <dbReference type="ARBA" id="ARBA00022898"/>
    </source>
</evidence>
<dbReference type="PANTHER" id="PTHR11999:SF70">
    <property type="entry name" value="MIP05841P"/>
    <property type="match status" value="1"/>
</dbReference>
<keyword evidence="5" id="KW-0045">Antibiotic biosynthesis</keyword>
<dbReference type="GO" id="GO:0006520">
    <property type="term" value="P:amino acid metabolic process"/>
    <property type="evidence" value="ECO:0007669"/>
    <property type="project" value="InterPro"/>
</dbReference>
<keyword evidence="6 8" id="KW-0456">Lyase</keyword>
<evidence type="ECO:0000256" key="7">
    <source>
        <dbReference type="PIRSR" id="PIRSR602129-50"/>
    </source>
</evidence>
<dbReference type="InterPro" id="IPR015422">
    <property type="entry name" value="PyrdxlP-dep_Trfase_small"/>
</dbReference>
<dbReference type="InterPro" id="IPR010977">
    <property type="entry name" value="Aromatic_deC"/>
</dbReference>
<dbReference type="Proteomes" id="UP000320876">
    <property type="component" value="Unassembled WGS sequence"/>
</dbReference>
<proteinExistence type="inferred from homology"/>
<dbReference type="InterPro" id="IPR015424">
    <property type="entry name" value="PyrdxlP-dep_Trfase"/>
</dbReference>
<keyword evidence="4 7" id="KW-0663">Pyridoxal phosphate</keyword>
<dbReference type="GO" id="GO:0005737">
    <property type="term" value="C:cytoplasm"/>
    <property type="evidence" value="ECO:0007669"/>
    <property type="project" value="TreeGrafter"/>
</dbReference>
<dbReference type="InterPro" id="IPR015421">
    <property type="entry name" value="PyrdxlP-dep_Trfase_major"/>
</dbReference>
<reference evidence="9 10" key="1">
    <citation type="submission" date="2019-06" db="EMBL/GenBank/DDBJ databases">
        <title>Sequencing the genomes of 1000 actinobacteria strains.</title>
        <authorList>
            <person name="Klenk H.-P."/>
        </authorList>
    </citation>
    <scope>NUCLEOTIDE SEQUENCE [LARGE SCALE GENOMIC DNA]</scope>
    <source>
        <strain evidence="9 10">DSM 45679</strain>
    </source>
</reference>
<comment type="caution">
    <text evidence="9">The sequence shown here is derived from an EMBL/GenBank/DDBJ whole genome shotgun (WGS) entry which is preliminary data.</text>
</comment>
<dbReference type="Gene3D" id="3.40.640.10">
    <property type="entry name" value="Type I PLP-dependent aspartate aminotransferase-like (Major domain)"/>
    <property type="match status" value="1"/>
</dbReference>
<evidence type="ECO:0000256" key="1">
    <source>
        <dbReference type="ARBA" id="ARBA00001933"/>
    </source>
</evidence>
<dbReference type="GO" id="GO:0017000">
    <property type="term" value="P:antibiotic biosynthetic process"/>
    <property type="evidence" value="ECO:0007669"/>
    <property type="project" value="UniProtKB-KW"/>
</dbReference>
<gene>
    <name evidence="9" type="ORF">FB471_5178</name>
</gene>
<dbReference type="InterPro" id="IPR002129">
    <property type="entry name" value="PyrdxlP-dep_de-COase"/>
</dbReference>
<dbReference type="PANTHER" id="PTHR11999">
    <property type="entry name" value="GROUP II PYRIDOXAL-5-PHOSPHATE DECARBOXYLASE"/>
    <property type="match status" value="1"/>
</dbReference>
<dbReference type="AlphaFoldDB" id="A0A542DQG7"/>
<protein>
    <submittedName>
        <fullName evidence="9">Aromatic-L-amino-acid decarboxylase</fullName>
    </submittedName>
</protein>
<evidence type="ECO:0000256" key="2">
    <source>
        <dbReference type="ARBA" id="ARBA00009533"/>
    </source>
</evidence>
<dbReference type="GO" id="GO:0030170">
    <property type="term" value="F:pyridoxal phosphate binding"/>
    <property type="evidence" value="ECO:0007669"/>
    <property type="project" value="InterPro"/>
</dbReference>
<comment type="similarity">
    <text evidence="2 8">Belongs to the group II decarboxylase family.</text>
</comment>